<dbReference type="InterPro" id="IPR004105">
    <property type="entry name" value="CheA-like_dim"/>
</dbReference>
<evidence type="ECO:0000259" key="13">
    <source>
        <dbReference type="PROSITE" id="PS50851"/>
    </source>
</evidence>
<evidence type="ECO:0000256" key="6">
    <source>
        <dbReference type="ARBA" id="ARBA00023012"/>
    </source>
</evidence>
<dbReference type="SUPFAM" id="SSF55874">
    <property type="entry name" value="ATPase domain of HSP90 chaperone/DNA topoisomerase II/histidine kinase"/>
    <property type="match status" value="1"/>
</dbReference>
<comment type="catalytic activity">
    <reaction evidence="1">
        <text>ATP + protein L-histidine = ADP + protein N-phospho-L-histidine.</text>
        <dbReference type="EC" id="2.7.13.3"/>
    </reaction>
</comment>
<evidence type="ECO:0000256" key="4">
    <source>
        <dbReference type="ARBA" id="ARBA00022679"/>
    </source>
</evidence>
<dbReference type="Proteomes" id="UP000478090">
    <property type="component" value="Unassembled WGS sequence"/>
</dbReference>
<evidence type="ECO:0000256" key="10">
    <source>
        <dbReference type="SAM" id="MobiDB-lite"/>
    </source>
</evidence>
<dbReference type="PROSITE" id="PS50109">
    <property type="entry name" value="HIS_KIN"/>
    <property type="match status" value="1"/>
</dbReference>
<evidence type="ECO:0000259" key="14">
    <source>
        <dbReference type="PROSITE" id="PS50894"/>
    </source>
</evidence>
<feature type="domain" description="HPt" evidence="14">
    <location>
        <begin position="809"/>
        <end position="915"/>
    </location>
</feature>
<dbReference type="Pfam" id="PF02518">
    <property type="entry name" value="HATPase_c"/>
    <property type="match status" value="1"/>
</dbReference>
<feature type="region of interest" description="Disordered" evidence="10">
    <location>
        <begin position="1219"/>
        <end position="1239"/>
    </location>
</feature>
<dbReference type="InterPro" id="IPR036641">
    <property type="entry name" value="HPT_dom_sf"/>
</dbReference>
<dbReference type="EMBL" id="WWCM01000008">
    <property type="protein sequence ID" value="MYM40358.1"/>
    <property type="molecule type" value="Genomic_DNA"/>
</dbReference>
<feature type="region of interest" description="Disordered" evidence="10">
    <location>
        <begin position="1046"/>
        <end position="1075"/>
    </location>
</feature>
<evidence type="ECO:0000256" key="5">
    <source>
        <dbReference type="ARBA" id="ARBA00022777"/>
    </source>
</evidence>
<gene>
    <name evidence="15" type="ORF">GTP27_13590</name>
</gene>
<feature type="domain" description="Histidine kinase" evidence="11">
    <location>
        <begin position="1324"/>
        <end position="1561"/>
    </location>
</feature>
<dbReference type="Pfam" id="PF01627">
    <property type="entry name" value="Hpt"/>
    <property type="match status" value="3"/>
</dbReference>
<evidence type="ECO:0000256" key="1">
    <source>
        <dbReference type="ARBA" id="ARBA00000085"/>
    </source>
</evidence>
<feature type="coiled-coil region" evidence="9">
    <location>
        <begin position="1278"/>
        <end position="1305"/>
    </location>
</feature>
<dbReference type="Gene3D" id="1.20.120.160">
    <property type="entry name" value="HPT domain"/>
    <property type="match status" value="4"/>
</dbReference>
<name>A0ABW9VPL1_9BURK</name>
<proteinExistence type="predicted"/>
<comment type="caution">
    <text evidence="15">The sequence shown here is derived from an EMBL/GenBank/DDBJ whole genome shotgun (WGS) entry which is preliminary data.</text>
</comment>
<dbReference type="SUPFAM" id="SSF52172">
    <property type="entry name" value="CheY-like"/>
    <property type="match status" value="1"/>
</dbReference>
<dbReference type="InterPro" id="IPR036061">
    <property type="entry name" value="CheW-like_dom_sf"/>
</dbReference>
<dbReference type="PRINTS" id="PR00344">
    <property type="entry name" value="BCTRLSENSOR"/>
</dbReference>
<dbReference type="PANTHER" id="PTHR43395">
    <property type="entry name" value="SENSOR HISTIDINE KINASE CHEA"/>
    <property type="match status" value="1"/>
</dbReference>
<dbReference type="Gene3D" id="3.40.50.2300">
    <property type="match status" value="1"/>
</dbReference>
<protein>
    <recommendedName>
        <fullName evidence="2">histidine kinase</fullName>
        <ecNumber evidence="2">2.7.13.3</ecNumber>
    </recommendedName>
</protein>
<organism evidence="15 16">
    <name type="scientific">Duganella qianjiadongensis</name>
    <dbReference type="NCBI Taxonomy" id="2692176"/>
    <lineage>
        <taxon>Bacteria</taxon>
        <taxon>Pseudomonadati</taxon>
        <taxon>Pseudomonadota</taxon>
        <taxon>Betaproteobacteria</taxon>
        <taxon>Burkholderiales</taxon>
        <taxon>Oxalobacteraceae</taxon>
        <taxon>Telluria group</taxon>
        <taxon>Duganella</taxon>
    </lineage>
</organism>
<evidence type="ECO:0000256" key="8">
    <source>
        <dbReference type="PROSITE-ProRule" id="PRU00169"/>
    </source>
</evidence>
<dbReference type="CDD" id="cd17546">
    <property type="entry name" value="REC_hyHK_CKI1_RcsC-like"/>
    <property type="match status" value="1"/>
</dbReference>
<reference evidence="15 16" key="1">
    <citation type="submission" date="2019-12" db="EMBL/GenBank/DDBJ databases">
        <title>Novel species isolated from a subtropical stream in China.</title>
        <authorList>
            <person name="Lu H."/>
        </authorList>
    </citation>
    <scope>NUCLEOTIDE SEQUENCE [LARGE SCALE GENOMIC DNA]</scope>
    <source>
        <strain evidence="15 16">CY13W</strain>
    </source>
</reference>
<accession>A0ABW9VPL1</accession>
<dbReference type="SUPFAM" id="SSF50341">
    <property type="entry name" value="CheW-like"/>
    <property type="match status" value="1"/>
</dbReference>
<keyword evidence="5" id="KW-0418">Kinase</keyword>
<sequence length="1846" mass="197838">MTTADFPTLPQFDTGPLSWVMVEIREALARSKTALFEAGGRAAEDQATQLQHARSHLHQAHGALQMVDLDGPTQLTRLAETALDRFKDGSLKCSTDHAQVVADVYQALVEYLQELLDGSQVQPLRLFPYYQALQQMLGAERIHPADLFYPSLQPAQALGAAKTAASEAAAEGVAAADYATHRASFEKSLLPYLRSSDLEQQQEHAEGLLAAVQAIASMQTAAQAQTFWLAMQAFAELVATGKLAGSLYVKQLFGLINLQIRRLAQGNPSQPETMLRDALFFVASADTTLASDTVQQIRKGFALDGQVPANFEQKRYGRIDNGALAHAQAGMTKAKAAWDRLAAAEHDPALEAGFSAALSDVARASEQLNLPALGTLMRELSSVADHTAHAGRSDALALEIASTLLFAEHGLAQIRHLPGDFAAHADTLGARLHALASGATPPPTGQWQDGIAEHMQQDDTVVALAHELKNSLRQVEQTLDEFYADAGTRDKLLELDPVLHQLQGALAVLDQDDATQAAQHVQATVAALAQGCSTGSDAATLEEVAQNVGALGFFLDMLGQNAAAARQRFAFDATLGRFRSVPFRKLAAVGSVPVLDQAVAAAPAPAPLQLVPPAAAPEVQTEASQAELLEIFVDEAHEVLRTVGAALGQAHDGGEAALATLRRSFHTLKGSARMVALFQFADAAHAVERVLNGWLAEARPASAALLALLELAQQEMTVWVGELQAGGASALDGAAIIAAAARLQQGAPGQDGAAQPETQEIPLAATADAVAPEPAAPARPAPVVSGNVIEFPTIAAAAARDDNVKQVGELEIPLPLYNIYLHETDELVRLLAQDFGEWRHEPRRPVNPQALQAAHTLAGTSGTVGFAALRELAMALEATLEALLPPAPHLDQVQHDLLDFTIARIRQMLQSFAAAELPAAQPELIAALRDLAAQLAATPPAASPDIEARLDDLVADTMDSLNAQKPMDAALDKLFRDTFAEISASASEADADNTAAVPEMVKARGEDSIDDLFNAAFDDTFAEPPLRMAEPIALAPELAPIPQAEPEPVATQESGPATEPAIEPEKEADAETESTEEILLEAVPAPASMQVAAATDMESVEPPAPAVYTDELDADLLPVFLEEGADLLPQVGAALRAWQHEPEDREPAQSLTRLLHTLKGSARMAGAMRLGQHVHEMETHIENMLRAGAATPHAFEELLTQYDYALLLLEQLHQPALAEASSPAATDAPAEEEAQASGKAPMVRVRADILDRLVNQAGEVSISRSRLENEVTTLRTSLGDFSENLQRLQRQLREVEMQAESQIASRMSISGEREFDPLEFDRFTRLHELTRMMAESVNDVAAFHEGLERSVDSAADDLLQQARLTRELQHDLMRVRMVPFSSIAERLFRVARQSAKEVDKRVNLDIRGGEVEIDRSVLERMAAPFEHLVRNAIAHGVESRSARSAAGKQEVGELLVQVSQQGNEVVLEFCDDGAGLDLARIRAKGIENGLLAADATPSEDQIAQLIFTPGFSTASELTELSGRGVGMDVVQSEAQSLGGRVELATEAGKGARVTVHLPITLAVSQVVLVRAGGKSYAVPAVMVEQVAQLKEALLAQGQSHGSISLQGQQMAFDYLPALLGHAGPPAALRSAPVLMLRHGAERLALVVDEVQGNREVVVKNLGPQLARMVGISGATVLGSGEIVLILNPLALVQHLAQHPELRERYAQATQESALPQVAAPSVMVVDDSLTVRRVTQRLLEREGYQVMLAKDGVDALEQMQAAVPDLMLVDIEMPRMDGFDLTRNVRGDERSRHVPIIMITSRSADKHRNLALELGVNAYFGKPYQEEVLLQAIAGLLEQRTQQAQD</sequence>
<dbReference type="Pfam" id="PF02895">
    <property type="entry name" value="H-kinase_dim"/>
    <property type="match status" value="1"/>
</dbReference>
<dbReference type="InterPro" id="IPR004358">
    <property type="entry name" value="Sig_transdc_His_kin-like_C"/>
</dbReference>
<dbReference type="Gene3D" id="1.10.287.560">
    <property type="entry name" value="Histidine kinase CheA-like, homodimeric domain"/>
    <property type="match status" value="1"/>
</dbReference>
<keyword evidence="6" id="KW-0902">Two-component regulatory system</keyword>
<keyword evidence="9" id="KW-0175">Coiled coil</keyword>
<dbReference type="SMART" id="SM00073">
    <property type="entry name" value="HPT"/>
    <property type="match status" value="3"/>
</dbReference>
<dbReference type="SUPFAM" id="SSF47226">
    <property type="entry name" value="Histidine-containing phosphotransfer domain, HPT domain"/>
    <property type="match status" value="5"/>
</dbReference>
<dbReference type="InterPro" id="IPR001789">
    <property type="entry name" value="Sig_transdc_resp-reg_receiver"/>
</dbReference>
<keyword evidence="16" id="KW-1185">Reference proteome</keyword>
<dbReference type="Gene3D" id="3.30.565.10">
    <property type="entry name" value="Histidine kinase-like ATPase, C-terminal domain"/>
    <property type="match status" value="1"/>
</dbReference>
<dbReference type="Pfam" id="PF01584">
    <property type="entry name" value="CheW"/>
    <property type="match status" value="1"/>
</dbReference>
<keyword evidence="3 8" id="KW-0597">Phosphoprotein</keyword>
<dbReference type="SMART" id="SM00260">
    <property type="entry name" value="CheW"/>
    <property type="match status" value="1"/>
</dbReference>
<dbReference type="InterPro" id="IPR058661">
    <property type="entry name" value="FimL_2nd"/>
</dbReference>
<dbReference type="InterPro" id="IPR005467">
    <property type="entry name" value="His_kinase_dom"/>
</dbReference>
<dbReference type="PROSITE" id="PS50851">
    <property type="entry name" value="CHEW"/>
    <property type="match status" value="1"/>
</dbReference>
<dbReference type="InterPro" id="IPR037006">
    <property type="entry name" value="CheA-like_homodim_sf"/>
</dbReference>
<dbReference type="PROSITE" id="PS50110">
    <property type="entry name" value="RESPONSE_REGULATORY"/>
    <property type="match status" value="1"/>
</dbReference>
<dbReference type="PANTHER" id="PTHR43395:SF8">
    <property type="entry name" value="HISTIDINE KINASE"/>
    <property type="match status" value="1"/>
</dbReference>
<feature type="domain" description="Response regulatory" evidence="12">
    <location>
        <begin position="1721"/>
        <end position="1837"/>
    </location>
</feature>
<feature type="domain" description="HPt" evidence="14">
    <location>
        <begin position="1109"/>
        <end position="1216"/>
    </location>
</feature>
<dbReference type="InterPro" id="IPR036890">
    <property type="entry name" value="HATPase_C_sf"/>
</dbReference>
<evidence type="ECO:0000313" key="16">
    <source>
        <dbReference type="Proteomes" id="UP000478090"/>
    </source>
</evidence>
<evidence type="ECO:0000256" key="2">
    <source>
        <dbReference type="ARBA" id="ARBA00012438"/>
    </source>
</evidence>
<evidence type="ECO:0000259" key="12">
    <source>
        <dbReference type="PROSITE" id="PS50110"/>
    </source>
</evidence>
<evidence type="ECO:0000259" key="11">
    <source>
        <dbReference type="PROSITE" id="PS50109"/>
    </source>
</evidence>
<feature type="modified residue" description="Phosphohistidine" evidence="7">
    <location>
        <position position="666"/>
    </location>
</feature>
<dbReference type="Gene3D" id="2.30.30.40">
    <property type="entry name" value="SH3 Domains"/>
    <property type="match status" value="1"/>
</dbReference>
<dbReference type="InterPro" id="IPR011006">
    <property type="entry name" value="CheY-like_superfamily"/>
</dbReference>
<dbReference type="InterPro" id="IPR003594">
    <property type="entry name" value="HATPase_dom"/>
</dbReference>
<feature type="domain" description="HPt" evidence="14">
    <location>
        <begin position="621"/>
        <end position="726"/>
    </location>
</feature>
<dbReference type="SMART" id="SM00387">
    <property type="entry name" value="HATPase_c"/>
    <property type="match status" value="1"/>
</dbReference>
<dbReference type="SMART" id="SM00448">
    <property type="entry name" value="REC"/>
    <property type="match status" value="1"/>
</dbReference>
<dbReference type="Pfam" id="PF26379">
    <property type="entry name" value="FimL_2nd"/>
    <property type="match status" value="1"/>
</dbReference>
<dbReference type="PROSITE" id="PS50894">
    <property type="entry name" value="HPT"/>
    <property type="match status" value="3"/>
</dbReference>
<dbReference type="EC" id="2.7.13.3" evidence="2"/>
<dbReference type="Pfam" id="PF00072">
    <property type="entry name" value="Response_reg"/>
    <property type="match status" value="1"/>
</dbReference>
<feature type="domain" description="CheW-like" evidence="13">
    <location>
        <begin position="1563"/>
        <end position="1697"/>
    </location>
</feature>
<evidence type="ECO:0000256" key="7">
    <source>
        <dbReference type="PROSITE-ProRule" id="PRU00110"/>
    </source>
</evidence>
<evidence type="ECO:0000256" key="3">
    <source>
        <dbReference type="ARBA" id="ARBA00022553"/>
    </source>
</evidence>
<feature type="modified residue" description="Phosphohistidine" evidence="7">
    <location>
        <position position="855"/>
    </location>
</feature>
<feature type="modified residue" description="Phosphohistidine" evidence="7">
    <location>
        <position position="1156"/>
    </location>
</feature>
<dbReference type="SMART" id="SM01231">
    <property type="entry name" value="H-kinase_dim"/>
    <property type="match status" value="1"/>
</dbReference>
<feature type="modified residue" description="4-aspartylphosphate" evidence="8">
    <location>
        <position position="1770"/>
    </location>
</feature>
<evidence type="ECO:0000313" key="15">
    <source>
        <dbReference type="EMBL" id="MYM40358.1"/>
    </source>
</evidence>
<dbReference type="InterPro" id="IPR008207">
    <property type="entry name" value="Sig_transdc_His_kin_Hpt_dom"/>
</dbReference>
<feature type="compositionally biased region" description="Low complexity" evidence="10">
    <location>
        <begin position="1219"/>
        <end position="1228"/>
    </location>
</feature>
<dbReference type="CDD" id="cd00088">
    <property type="entry name" value="HPT"/>
    <property type="match status" value="2"/>
</dbReference>
<dbReference type="RefSeq" id="WP_161039701.1">
    <property type="nucleotide sequence ID" value="NZ_WWCM01000008.1"/>
</dbReference>
<evidence type="ECO:0000256" key="9">
    <source>
        <dbReference type="SAM" id="Coils"/>
    </source>
</evidence>
<dbReference type="InterPro" id="IPR002545">
    <property type="entry name" value="CheW-lke_dom"/>
</dbReference>
<dbReference type="InterPro" id="IPR051315">
    <property type="entry name" value="Bact_Chemotaxis_CheA"/>
</dbReference>
<keyword evidence="4" id="KW-0808">Transferase</keyword>